<protein>
    <submittedName>
        <fullName evidence="1">Uncharacterized protein</fullName>
    </submittedName>
</protein>
<reference evidence="1 2" key="1">
    <citation type="journal article" date="2019" name="Sci. Rep.">
        <title>Orb-weaving spider Araneus ventricosus genome elucidates the spidroin gene catalogue.</title>
        <authorList>
            <person name="Kono N."/>
            <person name="Nakamura H."/>
            <person name="Ohtoshi R."/>
            <person name="Moran D.A.P."/>
            <person name="Shinohara A."/>
            <person name="Yoshida Y."/>
            <person name="Fujiwara M."/>
            <person name="Mori M."/>
            <person name="Tomita M."/>
            <person name="Arakawa K."/>
        </authorList>
    </citation>
    <scope>NUCLEOTIDE SEQUENCE [LARGE SCALE GENOMIC DNA]</scope>
</reference>
<accession>A0A4Y2TVK8</accession>
<dbReference type="Proteomes" id="UP000499080">
    <property type="component" value="Unassembled WGS sequence"/>
</dbReference>
<comment type="caution">
    <text evidence="1">The sequence shown here is derived from an EMBL/GenBank/DDBJ whole genome shotgun (WGS) entry which is preliminary data.</text>
</comment>
<keyword evidence="2" id="KW-1185">Reference proteome</keyword>
<dbReference type="AlphaFoldDB" id="A0A4Y2TVK8"/>
<dbReference type="EMBL" id="BGPR01030640">
    <property type="protein sequence ID" value="GBO03266.1"/>
    <property type="molecule type" value="Genomic_DNA"/>
</dbReference>
<evidence type="ECO:0000313" key="1">
    <source>
        <dbReference type="EMBL" id="GBO03266.1"/>
    </source>
</evidence>
<gene>
    <name evidence="1" type="ORF">AVEN_161158_1</name>
</gene>
<sequence length="25" mass="2979">GRFSPGLWEHDLYSRSSEDRKMDLP</sequence>
<feature type="non-terminal residue" evidence="1">
    <location>
        <position position="1"/>
    </location>
</feature>
<evidence type="ECO:0000313" key="2">
    <source>
        <dbReference type="Proteomes" id="UP000499080"/>
    </source>
</evidence>
<proteinExistence type="predicted"/>
<organism evidence="1 2">
    <name type="scientific">Araneus ventricosus</name>
    <name type="common">Orbweaver spider</name>
    <name type="synonym">Epeira ventricosa</name>
    <dbReference type="NCBI Taxonomy" id="182803"/>
    <lineage>
        <taxon>Eukaryota</taxon>
        <taxon>Metazoa</taxon>
        <taxon>Ecdysozoa</taxon>
        <taxon>Arthropoda</taxon>
        <taxon>Chelicerata</taxon>
        <taxon>Arachnida</taxon>
        <taxon>Araneae</taxon>
        <taxon>Araneomorphae</taxon>
        <taxon>Entelegynae</taxon>
        <taxon>Araneoidea</taxon>
        <taxon>Araneidae</taxon>
        <taxon>Araneus</taxon>
    </lineage>
</organism>
<name>A0A4Y2TVK8_ARAVE</name>